<dbReference type="Pfam" id="PF01370">
    <property type="entry name" value="Epimerase"/>
    <property type="match status" value="1"/>
</dbReference>
<dbReference type="GO" id="GO:0004029">
    <property type="term" value="F:aldehyde dehydrogenase (NAD+) activity"/>
    <property type="evidence" value="ECO:0007669"/>
    <property type="project" value="TreeGrafter"/>
</dbReference>
<dbReference type="PANTHER" id="PTHR48079">
    <property type="entry name" value="PROTEIN YEEZ"/>
    <property type="match status" value="1"/>
</dbReference>
<dbReference type="InterPro" id="IPR001509">
    <property type="entry name" value="Epimerase_deHydtase"/>
</dbReference>
<organism evidence="3 4">
    <name type="scientific">Phytoactinopolyspora halotolerans</name>
    <dbReference type="NCBI Taxonomy" id="1981512"/>
    <lineage>
        <taxon>Bacteria</taxon>
        <taxon>Bacillati</taxon>
        <taxon>Actinomycetota</taxon>
        <taxon>Actinomycetes</taxon>
        <taxon>Jiangellales</taxon>
        <taxon>Jiangellaceae</taxon>
        <taxon>Phytoactinopolyspora</taxon>
    </lineage>
</organism>
<dbReference type="EMBL" id="JAAGOA010000007">
    <property type="protein sequence ID" value="NEE00797.1"/>
    <property type="molecule type" value="Genomic_DNA"/>
</dbReference>
<dbReference type="Gene3D" id="3.40.50.720">
    <property type="entry name" value="NAD(P)-binding Rossmann-like Domain"/>
    <property type="match status" value="1"/>
</dbReference>
<sequence length="301" mass="31266">MHVFVTGASGFIGSAVVADLVAAGHEVTGLARSAESASVVTRLGAAVRRGDLDDLDSIRQGATAADAVIHLANKHDWDNPEVSNRAERAAVQVISDTLDGSGRPFMLASGTALAGQSGLGRPVTERDRNEAVGPDSPRGGAENLALDYVEKGVRVIPVRFAPTVHGEGDHGFISIVAQAARRRGASVYPGDGGNRWPAVHRSDAARLVRLGLEHAPAGTILHAVAEEGVAVRQIAEALAGRLGVPAKSAPAEQIAEEIPFIGRFLAAGIPAKSEITRDLLGWRPAGPTLLEDIAAGHYDQP</sequence>
<dbReference type="GO" id="GO:0005737">
    <property type="term" value="C:cytoplasm"/>
    <property type="evidence" value="ECO:0007669"/>
    <property type="project" value="TreeGrafter"/>
</dbReference>
<dbReference type="SUPFAM" id="SSF51735">
    <property type="entry name" value="NAD(P)-binding Rossmann-fold domains"/>
    <property type="match status" value="1"/>
</dbReference>
<evidence type="ECO:0000259" key="2">
    <source>
        <dbReference type="Pfam" id="PF01370"/>
    </source>
</evidence>
<keyword evidence="4" id="KW-1185">Reference proteome</keyword>
<dbReference type="AlphaFoldDB" id="A0A6L9S743"/>
<dbReference type="InterPro" id="IPR051783">
    <property type="entry name" value="NAD(P)-dependent_oxidoreduct"/>
</dbReference>
<proteinExistence type="predicted"/>
<reference evidence="3 4" key="1">
    <citation type="submission" date="2020-02" db="EMBL/GenBank/DDBJ databases">
        <authorList>
            <person name="Li X.-J."/>
            <person name="Han X.-M."/>
        </authorList>
    </citation>
    <scope>NUCLEOTIDE SEQUENCE [LARGE SCALE GENOMIC DNA]</scope>
    <source>
        <strain evidence="3 4">CCTCC AB 2017055</strain>
    </source>
</reference>
<feature type="domain" description="NAD-dependent epimerase/dehydratase" evidence="2">
    <location>
        <begin position="3"/>
        <end position="216"/>
    </location>
</feature>
<evidence type="ECO:0000313" key="4">
    <source>
        <dbReference type="Proteomes" id="UP000475214"/>
    </source>
</evidence>
<accession>A0A6L9S743</accession>
<comment type="caution">
    <text evidence="3">The sequence shown here is derived from an EMBL/GenBank/DDBJ whole genome shotgun (WGS) entry which is preliminary data.</text>
</comment>
<dbReference type="RefSeq" id="WP_163737249.1">
    <property type="nucleotide sequence ID" value="NZ_JAAGOA010000007.1"/>
</dbReference>
<dbReference type="PANTHER" id="PTHR48079:SF6">
    <property type="entry name" value="NAD(P)-BINDING DOMAIN-CONTAINING PROTEIN-RELATED"/>
    <property type="match status" value="1"/>
</dbReference>
<evidence type="ECO:0000313" key="3">
    <source>
        <dbReference type="EMBL" id="NEE00797.1"/>
    </source>
</evidence>
<name>A0A6L9S743_9ACTN</name>
<protein>
    <submittedName>
        <fullName evidence="3">SDR family oxidoreductase</fullName>
    </submittedName>
</protein>
<gene>
    <name evidence="3" type="ORF">G1H10_11520</name>
</gene>
<feature type="region of interest" description="Disordered" evidence="1">
    <location>
        <begin position="116"/>
        <end position="139"/>
    </location>
</feature>
<dbReference type="Proteomes" id="UP000475214">
    <property type="component" value="Unassembled WGS sequence"/>
</dbReference>
<dbReference type="InterPro" id="IPR036291">
    <property type="entry name" value="NAD(P)-bd_dom_sf"/>
</dbReference>
<evidence type="ECO:0000256" key="1">
    <source>
        <dbReference type="SAM" id="MobiDB-lite"/>
    </source>
</evidence>
<dbReference type="CDD" id="cd05262">
    <property type="entry name" value="SDR_a7"/>
    <property type="match status" value="1"/>
</dbReference>